<dbReference type="InterPro" id="IPR033734">
    <property type="entry name" value="Jacalin-like_lectin_dom_plant"/>
</dbReference>
<name>A0AAV6JR20_9ERIC</name>
<reference evidence="5 6" key="1">
    <citation type="submission" date="2020-08" db="EMBL/GenBank/DDBJ databases">
        <title>Plant Genome Project.</title>
        <authorList>
            <person name="Zhang R.-G."/>
        </authorList>
    </citation>
    <scope>NUCLEOTIDE SEQUENCE [LARGE SCALE GENOMIC DNA]</scope>
    <source>
        <strain evidence="5">WSP0</strain>
        <tissue evidence="5">Leaf</tissue>
    </source>
</reference>
<evidence type="ECO:0000259" key="4">
    <source>
        <dbReference type="PROSITE" id="PS51752"/>
    </source>
</evidence>
<protein>
    <recommendedName>
        <fullName evidence="4">Jacalin-type lectin domain-containing protein</fullName>
    </recommendedName>
</protein>
<feature type="region of interest" description="Disordered" evidence="3">
    <location>
        <begin position="43"/>
        <end position="64"/>
    </location>
</feature>
<evidence type="ECO:0000256" key="2">
    <source>
        <dbReference type="ARBA" id="ARBA00022734"/>
    </source>
</evidence>
<accession>A0AAV6JR20</accession>
<dbReference type="Proteomes" id="UP000823749">
    <property type="component" value="Chromosome 6"/>
</dbReference>
<organism evidence="5 6">
    <name type="scientific">Rhododendron griersonianum</name>
    <dbReference type="NCBI Taxonomy" id="479676"/>
    <lineage>
        <taxon>Eukaryota</taxon>
        <taxon>Viridiplantae</taxon>
        <taxon>Streptophyta</taxon>
        <taxon>Embryophyta</taxon>
        <taxon>Tracheophyta</taxon>
        <taxon>Spermatophyta</taxon>
        <taxon>Magnoliopsida</taxon>
        <taxon>eudicotyledons</taxon>
        <taxon>Gunneridae</taxon>
        <taxon>Pentapetalae</taxon>
        <taxon>asterids</taxon>
        <taxon>Ericales</taxon>
        <taxon>Ericaceae</taxon>
        <taxon>Ericoideae</taxon>
        <taxon>Rhodoreae</taxon>
        <taxon>Rhododendron</taxon>
    </lineage>
</organism>
<evidence type="ECO:0000256" key="3">
    <source>
        <dbReference type="SAM" id="MobiDB-lite"/>
    </source>
</evidence>
<dbReference type="Gene3D" id="2.100.10.30">
    <property type="entry name" value="Jacalin-like lectin domain"/>
    <property type="match status" value="1"/>
</dbReference>
<feature type="domain" description="Jacalin-type lectin" evidence="4">
    <location>
        <begin position="124"/>
        <end position="279"/>
    </location>
</feature>
<sequence>MICVVRKNEFPGLPVVKAFGRAHQAQKILVNLDFKTLNSQNSEANFTDNSDGEESLESTTPPVKPCTPMKVNNGKSIAAKALHSYWRLLHFPLQLVKCNFITKLTNTTKYFSLQTPSSMDLFVQRDPGPWGAQRGRHWDDGVFVGIKQVLLETGCIVRSVNTNMVIYAIQFEYEQRDRDSFMSPWHGSNRGDQLHKIVLDSAAGEVIVGIEGFYGPIEGTEGFEVVTSITIYSSRRKYGPYGGNETGTHFSSTPSGGKAVGFFGRSGIYINAIGVHMDYS</sequence>
<comment type="similarity">
    <text evidence="1">Belongs to the jacalin lectin family.</text>
</comment>
<comment type="caution">
    <text evidence="5">The sequence shown here is derived from an EMBL/GenBank/DDBJ whole genome shotgun (WGS) entry which is preliminary data.</text>
</comment>
<dbReference type="PROSITE" id="PS51752">
    <property type="entry name" value="JACALIN_LECTIN"/>
    <property type="match status" value="1"/>
</dbReference>
<dbReference type="Pfam" id="PF01419">
    <property type="entry name" value="Jacalin"/>
    <property type="match status" value="1"/>
</dbReference>
<proteinExistence type="inferred from homology"/>
<dbReference type="EMBL" id="JACTNZ010000006">
    <property type="protein sequence ID" value="KAG5543202.1"/>
    <property type="molecule type" value="Genomic_DNA"/>
</dbReference>
<evidence type="ECO:0000313" key="5">
    <source>
        <dbReference type="EMBL" id="KAG5543202.1"/>
    </source>
</evidence>
<dbReference type="CDD" id="cd09612">
    <property type="entry name" value="Jacalin"/>
    <property type="match status" value="1"/>
</dbReference>
<dbReference type="SMART" id="SM00915">
    <property type="entry name" value="Jacalin"/>
    <property type="match status" value="1"/>
</dbReference>
<evidence type="ECO:0000313" key="6">
    <source>
        <dbReference type="Proteomes" id="UP000823749"/>
    </source>
</evidence>
<dbReference type="AlphaFoldDB" id="A0AAV6JR20"/>
<dbReference type="InterPro" id="IPR036404">
    <property type="entry name" value="Jacalin-like_lectin_dom_sf"/>
</dbReference>
<dbReference type="SUPFAM" id="SSF51101">
    <property type="entry name" value="Mannose-binding lectins"/>
    <property type="match status" value="1"/>
</dbReference>
<keyword evidence="2" id="KW-0430">Lectin</keyword>
<gene>
    <name evidence="5" type="ORF">RHGRI_016076</name>
</gene>
<keyword evidence="6" id="KW-1185">Reference proteome</keyword>
<dbReference type="GO" id="GO:0030246">
    <property type="term" value="F:carbohydrate binding"/>
    <property type="evidence" value="ECO:0007669"/>
    <property type="project" value="UniProtKB-KW"/>
</dbReference>
<dbReference type="InterPro" id="IPR001229">
    <property type="entry name" value="Jacalin-like_lectin_dom"/>
</dbReference>
<dbReference type="PANTHER" id="PTHR47293:SF15">
    <property type="entry name" value="JACALIN-RELATED LECTIN 19"/>
    <property type="match status" value="1"/>
</dbReference>
<evidence type="ECO:0000256" key="1">
    <source>
        <dbReference type="ARBA" id="ARBA00006568"/>
    </source>
</evidence>
<dbReference type="PANTHER" id="PTHR47293">
    <property type="entry name" value="JACALIN-RELATED LECTIN 3"/>
    <property type="match status" value="1"/>
</dbReference>